<dbReference type="OrthoDB" id="5835829at2759"/>
<name>A0A1W0XAE8_HYPEX</name>
<protein>
    <recommendedName>
        <fullName evidence="3">UDP-glucuronosyltransferase</fullName>
        <ecNumber evidence="3">2.4.1.17</ecNumber>
    </recommendedName>
</protein>
<dbReference type="GO" id="GO:0035251">
    <property type="term" value="F:UDP-glucosyltransferase activity"/>
    <property type="evidence" value="ECO:0007669"/>
    <property type="project" value="InterPro"/>
</dbReference>
<gene>
    <name evidence="4" type="ORF">BV898_01559</name>
</gene>
<dbReference type="InterPro" id="IPR002213">
    <property type="entry name" value="UDP_glucos_trans"/>
</dbReference>
<organism evidence="4 5">
    <name type="scientific">Hypsibius exemplaris</name>
    <name type="common">Freshwater tardigrade</name>
    <dbReference type="NCBI Taxonomy" id="2072580"/>
    <lineage>
        <taxon>Eukaryota</taxon>
        <taxon>Metazoa</taxon>
        <taxon>Ecdysozoa</taxon>
        <taxon>Tardigrada</taxon>
        <taxon>Eutardigrada</taxon>
        <taxon>Parachela</taxon>
        <taxon>Hypsibioidea</taxon>
        <taxon>Hypsibiidae</taxon>
        <taxon>Hypsibius</taxon>
    </lineage>
</organism>
<keyword evidence="1 2" id="KW-0808">Transferase</keyword>
<dbReference type="CDD" id="cd03784">
    <property type="entry name" value="GT1_Gtf-like"/>
    <property type="match status" value="1"/>
</dbReference>
<dbReference type="Pfam" id="PF00201">
    <property type="entry name" value="UDPGT"/>
    <property type="match status" value="1"/>
</dbReference>
<accession>A0A1W0XAE8</accession>
<keyword evidence="5" id="KW-1185">Reference proteome</keyword>
<sequence>MSLPNTVPRRKVLLLNFIHYGHILPLLELGKKLSQYHDVDFVVATARIPEIQSRGLLPSEGTTATTGSLNLADLRDGLSLDACNVIGDGAVAFVQRLNVVVDAFNIYLESHAAPDIIIADHFLHRAAKISHLRGIPFYFFHTASALSALEVYDAGNKPGMEFEDGLYLLMKEATVHATGIIISTARELHPDAVAKLEANPALSGKDLRLVGPIFAPASSRATEQAEIWAWLDHRPTGSVVYVSFGSLICPAPKQLYELGRALFLLGKPFILSLRTAQRHHLPEELHSGAPGDGRDFLIAEWAPQKMILGHPSLAVFVSHCGWNSATEAILGGVPVVGWPFNGDQYDNSEWFRVHGIGEKFAGTGQRSEKVLAADEIARLIRKVADWDGSAEGSYKRKAVQWSAVLRNAIGPTGSSTKDFEQLAKF</sequence>
<dbReference type="InterPro" id="IPR050481">
    <property type="entry name" value="UDP-glycosyltransf_plant"/>
</dbReference>
<dbReference type="GO" id="GO:0015020">
    <property type="term" value="F:glucuronosyltransferase activity"/>
    <property type="evidence" value="ECO:0007669"/>
    <property type="project" value="UniProtKB-EC"/>
</dbReference>
<evidence type="ECO:0000256" key="3">
    <source>
        <dbReference type="RuleBase" id="RU362059"/>
    </source>
</evidence>
<comment type="catalytic activity">
    <reaction evidence="3">
        <text>glucuronate acceptor + UDP-alpha-D-glucuronate = acceptor beta-D-glucuronoside + UDP + H(+)</text>
        <dbReference type="Rhea" id="RHEA:21032"/>
        <dbReference type="ChEBI" id="CHEBI:15378"/>
        <dbReference type="ChEBI" id="CHEBI:58052"/>
        <dbReference type="ChEBI" id="CHEBI:58223"/>
        <dbReference type="ChEBI" id="CHEBI:132367"/>
        <dbReference type="ChEBI" id="CHEBI:132368"/>
        <dbReference type="EC" id="2.4.1.17"/>
    </reaction>
</comment>
<dbReference type="GO" id="GO:0016020">
    <property type="term" value="C:membrane"/>
    <property type="evidence" value="ECO:0007669"/>
    <property type="project" value="UniProtKB-SubCell"/>
</dbReference>
<comment type="caution">
    <text evidence="4">The sequence shown here is derived from an EMBL/GenBank/DDBJ whole genome shotgun (WGS) entry which is preliminary data.</text>
</comment>
<comment type="subcellular location">
    <subcellularLocation>
        <location evidence="3">Membrane</location>
        <topology evidence="3">Single-pass membrane protein</topology>
    </subcellularLocation>
</comment>
<dbReference type="PANTHER" id="PTHR48049:SF132">
    <property type="entry name" value="GLYCOSYLTRANSFERASE"/>
    <property type="match status" value="1"/>
</dbReference>
<dbReference type="AlphaFoldDB" id="A0A1W0XAE8"/>
<dbReference type="Gene3D" id="3.40.50.2000">
    <property type="entry name" value="Glycogen Phosphorylase B"/>
    <property type="match status" value="2"/>
</dbReference>
<evidence type="ECO:0000256" key="1">
    <source>
        <dbReference type="ARBA" id="ARBA00022679"/>
    </source>
</evidence>
<dbReference type="EMBL" id="MTYJ01000006">
    <property type="protein sequence ID" value="OQV24497.1"/>
    <property type="molecule type" value="Genomic_DNA"/>
</dbReference>
<proteinExistence type="inferred from homology"/>
<comment type="similarity">
    <text evidence="2">Belongs to the UDP-glycosyltransferase family.</text>
</comment>
<dbReference type="InterPro" id="IPR035595">
    <property type="entry name" value="UDP_glycos_trans_CS"/>
</dbReference>
<evidence type="ECO:0000313" key="5">
    <source>
        <dbReference type="Proteomes" id="UP000192578"/>
    </source>
</evidence>
<dbReference type="PROSITE" id="PS00375">
    <property type="entry name" value="UDPGT"/>
    <property type="match status" value="1"/>
</dbReference>
<evidence type="ECO:0000256" key="2">
    <source>
        <dbReference type="RuleBase" id="RU003718"/>
    </source>
</evidence>
<dbReference type="Proteomes" id="UP000192578">
    <property type="component" value="Unassembled WGS sequence"/>
</dbReference>
<keyword evidence="2" id="KW-0328">Glycosyltransferase</keyword>
<dbReference type="SUPFAM" id="SSF53756">
    <property type="entry name" value="UDP-Glycosyltransferase/glycogen phosphorylase"/>
    <property type="match status" value="1"/>
</dbReference>
<reference evidence="5" key="1">
    <citation type="submission" date="2017-01" db="EMBL/GenBank/DDBJ databases">
        <title>Comparative genomics of anhydrobiosis in the tardigrade Hypsibius dujardini.</title>
        <authorList>
            <person name="Yoshida Y."/>
            <person name="Koutsovoulos G."/>
            <person name="Laetsch D."/>
            <person name="Stevens L."/>
            <person name="Kumar S."/>
            <person name="Horikawa D."/>
            <person name="Ishino K."/>
            <person name="Komine S."/>
            <person name="Tomita M."/>
            <person name="Blaxter M."/>
            <person name="Arakawa K."/>
        </authorList>
    </citation>
    <scope>NUCLEOTIDE SEQUENCE [LARGE SCALE GENOMIC DNA]</scope>
    <source>
        <strain evidence="5">Z151</strain>
    </source>
</reference>
<dbReference type="EC" id="2.4.1.17" evidence="3"/>
<dbReference type="PANTHER" id="PTHR48049">
    <property type="entry name" value="GLYCOSYLTRANSFERASE"/>
    <property type="match status" value="1"/>
</dbReference>
<evidence type="ECO:0000313" key="4">
    <source>
        <dbReference type="EMBL" id="OQV24497.1"/>
    </source>
</evidence>